<feature type="transmembrane region" description="Helical" evidence="1">
    <location>
        <begin position="7"/>
        <end position="25"/>
    </location>
</feature>
<accession>A0A3B1DWT6</accession>
<evidence type="ECO:0000256" key="1">
    <source>
        <dbReference type="SAM" id="Phobius"/>
    </source>
</evidence>
<keyword evidence="1" id="KW-0812">Transmembrane</keyword>
<dbReference type="EMBL" id="UOYO01000017">
    <property type="protein sequence ID" value="VAY86857.1"/>
    <property type="molecule type" value="Genomic_DNA"/>
</dbReference>
<dbReference type="AlphaFoldDB" id="A0A3B1DWT6"/>
<keyword evidence="1" id="KW-1133">Transmembrane helix</keyword>
<proteinExistence type="predicted"/>
<keyword evidence="1" id="KW-0472">Membrane</keyword>
<name>A0A3B1DWT6_9ZZZZ</name>
<sequence length="47" mass="5782">MKDILDVIVWIGMIYILFVFLRGMNETQMKKHDERIKENQERQNKND</sequence>
<reference evidence="2" key="1">
    <citation type="submission" date="2018-10" db="EMBL/GenBank/DDBJ databases">
        <authorList>
            <person name="Aoki K."/>
        </authorList>
    </citation>
    <scope>NUCLEOTIDE SEQUENCE</scope>
</reference>
<gene>
    <name evidence="2" type="ORF">MNB_ARC-1_1080</name>
</gene>
<organism evidence="2">
    <name type="scientific">hydrothermal vent metagenome</name>
    <dbReference type="NCBI Taxonomy" id="652676"/>
    <lineage>
        <taxon>unclassified sequences</taxon>
        <taxon>metagenomes</taxon>
        <taxon>ecological metagenomes</taxon>
    </lineage>
</organism>
<protein>
    <submittedName>
        <fullName evidence="2">Uncharacterized protein</fullName>
    </submittedName>
</protein>
<evidence type="ECO:0000313" key="2">
    <source>
        <dbReference type="EMBL" id="VAY86857.1"/>
    </source>
</evidence>